<dbReference type="AlphaFoldDB" id="A0A2R5FBS9"/>
<evidence type="ECO:0000256" key="3">
    <source>
        <dbReference type="ARBA" id="ARBA00022617"/>
    </source>
</evidence>
<dbReference type="RefSeq" id="WP_227871484.1">
    <property type="nucleotide sequence ID" value="NZ_BDOQ01000013.1"/>
</dbReference>
<dbReference type="GO" id="GO:0004497">
    <property type="term" value="F:monooxygenase activity"/>
    <property type="evidence" value="ECO:0007669"/>
    <property type="project" value="UniProtKB-KW"/>
</dbReference>
<dbReference type="PANTHER" id="PTHR24286:SF24">
    <property type="entry name" value="LANOSTEROL 14-ALPHA DEMETHYLASE"/>
    <property type="match status" value="1"/>
</dbReference>
<keyword evidence="6 8" id="KW-0408">Iron</keyword>
<evidence type="ECO:0000313" key="10">
    <source>
        <dbReference type="Proteomes" id="UP000245081"/>
    </source>
</evidence>
<dbReference type="PANTHER" id="PTHR24286">
    <property type="entry name" value="CYTOCHROME P450 26"/>
    <property type="match status" value="1"/>
</dbReference>
<dbReference type="GO" id="GO:0005506">
    <property type="term" value="F:iron ion binding"/>
    <property type="evidence" value="ECO:0007669"/>
    <property type="project" value="InterPro"/>
</dbReference>
<organism evidence="9 10">
    <name type="scientific">Novimethylophilus kurashikiensis</name>
    <dbReference type="NCBI Taxonomy" id="1825523"/>
    <lineage>
        <taxon>Bacteria</taxon>
        <taxon>Pseudomonadati</taxon>
        <taxon>Pseudomonadota</taxon>
        <taxon>Betaproteobacteria</taxon>
        <taxon>Nitrosomonadales</taxon>
        <taxon>Methylophilaceae</taxon>
        <taxon>Novimethylophilus</taxon>
    </lineage>
</organism>
<evidence type="ECO:0000256" key="1">
    <source>
        <dbReference type="ARBA" id="ARBA00001971"/>
    </source>
</evidence>
<keyword evidence="7" id="KW-0503">Monooxygenase</keyword>
<dbReference type="GO" id="GO:0004601">
    <property type="term" value="F:peroxidase activity"/>
    <property type="evidence" value="ECO:0007669"/>
    <property type="project" value="UniProtKB-KW"/>
</dbReference>
<feature type="binding site" description="axial binding residue" evidence="8">
    <location>
        <position position="376"/>
    </location>
    <ligand>
        <name>heme</name>
        <dbReference type="ChEBI" id="CHEBI:30413"/>
    </ligand>
    <ligandPart>
        <name>Fe</name>
        <dbReference type="ChEBI" id="CHEBI:18248"/>
    </ligandPart>
</feature>
<dbReference type="GO" id="GO:0016705">
    <property type="term" value="F:oxidoreductase activity, acting on paired donors, with incorporation or reduction of molecular oxygen"/>
    <property type="evidence" value="ECO:0007669"/>
    <property type="project" value="InterPro"/>
</dbReference>
<dbReference type="GO" id="GO:0016125">
    <property type="term" value="P:sterol metabolic process"/>
    <property type="evidence" value="ECO:0007669"/>
    <property type="project" value="TreeGrafter"/>
</dbReference>
<comment type="cofactor">
    <cofactor evidence="1 8">
        <name>heme</name>
        <dbReference type="ChEBI" id="CHEBI:30413"/>
    </cofactor>
</comment>
<evidence type="ECO:0000256" key="4">
    <source>
        <dbReference type="ARBA" id="ARBA00022723"/>
    </source>
</evidence>
<keyword evidence="5 9" id="KW-0560">Oxidoreductase</keyword>
<dbReference type="GO" id="GO:0020037">
    <property type="term" value="F:heme binding"/>
    <property type="evidence" value="ECO:0007669"/>
    <property type="project" value="InterPro"/>
</dbReference>
<evidence type="ECO:0000256" key="6">
    <source>
        <dbReference type="ARBA" id="ARBA00023004"/>
    </source>
</evidence>
<dbReference type="Pfam" id="PF00067">
    <property type="entry name" value="p450"/>
    <property type="match status" value="1"/>
</dbReference>
<proteinExistence type="inferred from homology"/>
<keyword evidence="3 8" id="KW-0349">Heme</keyword>
<dbReference type="EMBL" id="BDOQ01000013">
    <property type="protein sequence ID" value="GBG15008.1"/>
    <property type="molecule type" value="Genomic_DNA"/>
</dbReference>
<evidence type="ECO:0000313" key="9">
    <source>
        <dbReference type="EMBL" id="GBG15008.1"/>
    </source>
</evidence>
<dbReference type="InterPro" id="IPR001128">
    <property type="entry name" value="Cyt_P450"/>
</dbReference>
<dbReference type="PRINTS" id="PR00463">
    <property type="entry name" value="EP450I"/>
</dbReference>
<evidence type="ECO:0000256" key="7">
    <source>
        <dbReference type="ARBA" id="ARBA00023033"/>
    </source>
</evidence>
<keyword evidence="4 8" id="KW-0479">Metal-binding</keyword>
<dbReference type="InterPro" id="IPR036396">
    <property type="entry name" value="Cyt_P450_sf"/>
</dbReference>
<dbReference type="Proteomes" id="UP000245081">
    <property type="component" value="Unassembled WGS sequence"/>
</dbReference>
<comment type="caution">
    <text evidence="9">The sequence shown here is derived from an EMBL/GenBank/DDBJ whole genome shotgun (WGS) entry which is preliminary data.</text>
</comment>
<gene>
    <name evidence="9" type="primary">cypC</name>
    <name evidence="9" type="ORF">NMK_2609</name>
</gene>
<reference evidence="9 10" key="1">
    <citation type="journal article" date="2018" name="Environ. Microbiol.">
        <title>Isolation and genomic characterization of Novimethylophilus kurashikiensis gen. nov. sp. nov., a new lanthanide-dependent methylotrophic species of Methylophilaceae.</title>
        <authorList>
            <person name="Lv H."/>
            <person name="Sahin N."/>
            <person name="Tani A."/>
        </authorList>
    </citation>
    <scope>NUCLEOTIDE SEQUENCE [LARGE SCALE GENOMIC DNA]</scope>
    <source>
        <strain evidence="9 10">La2-4</strain>
    </source>
</reference>
<dbReference type="SUPFAM" id="SSF48264">
    <property type="entry name" value="Cytochrome P450"/>
    <property type="match status" value="1"/>
</dbReference>
<dbReference type="Gene3D" id="1.10.630.10">
    <property type="entry name" value="Cytochrome P450"/>
    <property type="match status" value="1"/>
</dbReference>
<dbReference type="CDD" id="cd11067">
    <property type="entry name" value="CYP152"/>
    <property type="match status" value="1"/>
</dbReference>
<evidence type="ECO:0000256" key="2">
    <source>
        <dbReference type="ARBA" id="ARBA00010617"/>
    </source>
</evidence>
<comment type="similarity">
    <text evidence="2">Belongs to the cytochrome P450 family.</text>
</comment>
<name>A0A2R5FBS9_9PROT</name>
<accession>A0A2R5FBS9</accession>
<dbReference type="InterPro" id="IPR002401">
    <property type="entry name" value="Cyt_P450_E_grp-I"/>
</dbReference>
<keyword evidence="10" id="KW-1185">Reference proteome</keyword>
<evidence type="ECO:0000256" key="5">
    <source>
        <dbReference type="ARBA" id="ARBA00023002"/>
    </source>
</evidence>
<protein>
    <submittedName>
        <fullName evidence="9">Fatty-acid peroxygenase</fullName>
        <ecNumber evidence="9">1.11.2.4</ecNumber>
    </submittedName>
</protein>
<sequence>MADSYLSSTTSFSNIRPLPRDHHYDSTLALMRDPYRYIARQCDLLGADIFETRLILHEAVCMRGAEAAALFYDSTAFQRQGALPLRLQRTLFGRGGVQTMDGEAHQRRKRLFLDLMSQENIDALGEIFEQQLLKAFGRWRAEPQLVLYEGLKEVLTRSVCAWAGVPLLESEIDLRKQQLSALYETAGAIGLKHWQGRWARVKAEQWAADWVERVRAGTDEVPQGSPLHAIATQCNAEGRLLDKRVAAVEVINLLRPTVAVAVYLLFEAHALEQLPGLEARLLNGGSVFRDGFVNEVRRFYPFFPSVMAVARHDVAWQGYVIPKGWRAVLDLYGTCHDPRIWQEPETFRPERFKDWRDNGFSLIPQGGGQHAGGHRCAGEWVTLELMKRFARLLCERLEYEVPPQDLQLDMTHLPALPRSRIIIRQIGLRN</sequence>
<evidence type="ECO:0000256" key="8">
    <source>
        <dbReference type="PIRSR" id="PIRSR602401-1"/>
    </source>
</evidence>
<keyword evidence="9" id="KW-0575">Peroxidase</keyword>
<dbReference type="EC" id="1.11.2.4" evidence="9"/>